<proteinExistence type="predicted"/>
<evidence type="ECO:0000313" key="1">
    <source>
        <dbReference type="EMBL" id="AQK84966.1"/>
    </source>
</evidence>
<name>A0A1D6M124_MAIZE</name>
<dbReference type="EMBL" id="CM000782">
    <property type="protein sequence ID" value="AQK84966.1"/>
    <property type="molecule type" value="Genomic_DNA"/>
</dbReference>
<dbReference type="OMA" id="MTEWIDE"/>
<feature type="non-terminal residue" evidence="1">
    <location>
        <position position="23"/>
    </location>
</feature>
<sequence>MKVAHVARKEINEAFYTLRNVAS</sequence>
<accession>A0A1D6M124</accession>
<reference evidence="1" key="1">
    <citation type="submission" date="2015-12" db="EMBL/GenBank/DDBJ databases">
        <title>Update maize B73 reference genome by single molecule sequencing technologies.</title>
        <authorList>
            <consortium name="Maize Genome Sequencing Project"/>
            <person name="Ware D."/>
        </authorList>
    </citation>
    <scope>NUCLEOTIDE SEQUENCE</scope>
    <source>
        <tissue evidence="1">Seedling</tissue>
    </source>
</reference>
<organism evidence="1">
    <name type="scientific">Zea mays</name>
    <name type="common">Maize</name>
    <dbReference type="NCBI Taxonomy" id="4577"/>
    <lineage>
        <taxon>Eukaryota</taxon>
        <taxon>Viridiplantae</taxon>
        <taxon>Streptophyta</taxon>
        <taxon>Embryophyta</taxon>
        <taxon>Tracheophyta</taxon>
        <taxon>Spermatophyta</taxon>
        <taxon>Magnoliopsida</taxon>
        <taxon>Liliopsida</taxon>
        <taxon>Poales</taxon>
        <taxon>Poaceae</taxon>
        <taxon>PACMAD clade</taxon>
        <taxon>Panicoideae</taxon>
        <taxon>Andropogonodae</taxon>
        <taxon>Andropogoneae</taxon>
        <taxon>Tripsacinae</taxon>
        <taxon>Zea</taxon>
    </lineage>
</organism>
<gene>
    <name evidence="1" type="ORF">ZEAMMB73_Zm00001d037848</name>
</gene>
<dbReference type="AlphaFoldDB" id="A0A1D6M124"/>
<protein>
    <submittedName>
        <fullName evidence="1">Reticulon-like protein B4</fullName>
    </submittedName>
</protein>